<dbReference type="Proteomes" id="UP000594638">
    <property type="component" value="Unassembled WGS sequence"/>
</dbReference>
<evidence type="ECO:0000313" key="1">
    <source>
        <dbReference type="EMBL" id="CAA2972619.1"/>
    </source>
</evidence>
<feature type="non-terminal residue" evidence="1">
    <location>
        <position position="1"/>
    </location>
</feature>
<proteinExistence type="predicted"/>
<accession>A0A8S0R2B3</accession>
<gene>
    <name evidence="1" type="ORF">OLEA9_A056394</name>
</gene>
<comment type="caution">
    <text evidence="1">The sequence shown here is derived from an EMBL/GenBank/DDBJ whole genome shotgun (WGS) entry which is preliminary data.</text>
</comment>
<dbReference type="EMBL" id="CACTIH010002059">
    <property type="protein sequence ID" value="CAA2972619.1"/>
    <property type="molecule type" value="Genomic_DNA"/>
</dbReference>
<sequence>LATQLDGEATMNQVMAKSSRAVKIVRGWSSDDEAIMVIRQRRSHQSVLLLVPLPTQLL</sequence>
<keyword evidence="2" id="KW-1185">Reference proteome</keyword>
<protein>
    <submittedName>
        <fullName evidence="1">Uncharacterized protein</fullName>
    </submittedName>
</protein>
<name>A0A8S0R2B3_OLEEU</name>
<organism evidence="1 2">
    <name type="scientific">Olea europaea subsp. europaea</name>
    <dbReference type="NCBI Taxonomy" id="158383"/>
    <lineage>
        <taxon>Eukaryota</taxon>
        <taxon>Viridiplantae</taxon>
        <taxon>Streptophyta</taxon>
        <taxon>Embryophyta</taxon>
        <taxon>Tracheophyta</taxon>
        <taxon>Spermatophyta</taxon>
        <taxon>Magnoliopsida</taxon>
        <taxon>eudicotyledons</taxon>
        <taxon>Gunneridae</taxon>
        <taxon>Pentapetalae</taxon>
        <taxon>asterids</taxon>
        <taxon>lamiids</taxon>
        <taxon>Lamiales</taxon>
        <taxon>Oleaceae</taxon>
        <taxon>Oleeae</taxon>
        <taxon>Olea</taxon>
    </lineage>
</organism>
<reference evidence="1 2" key="1">
    <citation type="submission" date="2019-12" db="EMBL/GenBank/DDBJ databases">
        <authorList>
            <person name="Alioto T."/>
            <person name="Alioto T."/>
            <person name="Gomez Garrido J."/>
        </authorList>
    </citation>
    <scope>NUCLEOTIDE SEQUENCE [LARGE SCALE GENOMIC DNA]</scope>
</reference>
<evidence type="ECO:0000313" key="2">
    <source>
        <dbReference type="Proteomes" id="UP000594638"/>
    </source>
</evidence>
<dbReference type="AlphaFoldDB" id="A0A8S0R2B3"/>